<reference evidence="2" key="1">
    <citation type="submission" date="2022-01" db="EMBL/GenBank/DDBJ databases">
        <authorList>
            <person name="Karlyshev A.V."/>
            <person name="Jaspars M."/>
        </authorList>
    </citation>
    <scope>NUCLEOTIDE SEQUENCE</scope>
    <source>
        <strain evidence="2">AGSA3-2</strain>
    </source>
</reference>
<feature type="transmembrane region" description="Helical" evidence="1">
    <location>
        <begin position="39"/>
        <end position="63"/>
    </location>
</feature>
<evidence type="ECO:0000313" key="3">
    <source>
        <dbReference type="Proteomes" id="UP001107961"/>
    </source>
</evidence>
<comment type="caution">
    <text evidence="2">The sequence shown here is derived from an EMBL/GenBank/DDBJ whole genome shotgun (WGS) entry which is preliminary data.</text>
</comment>
<proteinExistence type="predicted"/>
<keyword evidence="1" id="KW-1133">Transmembrane helix</keyword>
<dbReference type="Proteomes" id="UP001107961">
    <property type="component" value="Unassembled WGS sequence"/>
</dbReference>
<name>A0A9Q3W834_9GAMM</name>
<evidence type="ECO:0000313" key="2">
    <source>
        <dbReference type="EMBL" id="MCE7510715.1"/>
    </source>
</evidence>
<dbReference type="RefSeq" id="WP_026948865.1">
    <property type="nucleotide sequence ID" value="NZ_CP136240.1"/>
</dbReference>
<feature type="transmembrane region" description="Helical" evidence="1">
    <location>
        <begin position="181"/>
        <end position="211"/>
    </location>
</feature>
<feature type="transmembrane region" description="Helical" evidence="1">
    <location>
        <begin position="83"/>
        <end position="101"/>
    </location>
</feature>
<keyword evidence="3" id="KW-1185">Reference proteome</keyword>
<keyword evidence="1" id="KW-0472">Membrane</keyword>
<keyword evidence="1" id="KW-0812">Transmembrane</keyword>
<accession>A0A9Q3W834</accession>
<dbReference type="AlphaFoldDB" id="A0A9Q3W834"/>
<evidence type="ECO:0000256" key="1">
    <source>
        <dbReference type="SAM" id="Phobius"/>
    </source>
</evidence>
<gene>
    <name evidence="2" type="ORF">LZG35_18925</name>
</gene>
<organism evidence="2 3">
    <name type="scientific">Alloalcanivorax xenomutans</name>
    <dbReference type="NCBI Taxonomy" id="1094342"/>
    <lineage>
        <taxon>Bacteria</taxon>
        <taxon>Pseudomonadati</taxon>
        <taxon>Pseudomonadota</taxon>
        <taxon>Gammaproteobacteria</taxon>
        <taxon>Oceanospirillales</taxon>
        <taxon>Alcanivoracaceae</taxon>
        <taxon>Alloalcanivorax</taxon>
    </lineage>
</organism>
<sequence length="217" mass="22636">MFDPGQALVALMYALPLLIPAIVGITLGAIHMQRVRKAALLVIIASVLLFLEGGYNVVSQVFIIPLVGDALSWEVFGAINGGVYAILTLSATILLISAAFVGRGQGQSAPGGNADQDSGAGLSHVPPQLAQAPNHRGALVLTLGLISLLVFQPLGIAPWVIGVQDLRAMREGRMDPEGRGTTMAGMILGIIAIVLFVLTLIAVGFFITALANSNWAY</sequence>
<protein>
    <recommendedName>
        <fullName evidence="4">DUF4190 domain-containing protein</fullName>
    </recommendedName>
</protein>
<dbReference type="EMBL" id="JAJVKT010000029">
    <property type="protein sequence ID" value="MCE7510715.1"/>
    <property type="molecule type" value="Genomic_DNA"/>
</dbReference>
<feature type="transmembrane region" description="Helical" evidence="1">
    <location>
        <begin position="138"/>
        <end position="161"/>
    </location>
</feature>
<evidence type="ECO:0008006" key="4">
    <source>
        <dbReference type="Google" id="ProtNLM"/>
    </source>
</evidence>
<feature type="transmembrane region" description="Helical" evidence="1">
    <location>
        <begin position="6"/>
        <end position="27"/>
    </location>
</feature>